<dbReference type="Pfam" id="PF08021">
    <property type="entry name" value="FAD_binding_9"/>
    <property type="match status" value="1"/>
</dbReference>
<feature type="domain" description="FAD-binding FR-type" evidence="1">
    <location>
        <begin position="1"/>
        <end position="129"/>
    </location>
</feature>
<dbReference type="RefSeq" id="WP_380618523.1">
    <property type="nucleotide sequence ID" value="NZ_JBHSDK010000007.1"/>
</dbReference>
<comment type="caution">
    <text evidence="2">The sequence shown here is derived from an EMBL/GenBank/DDBJ whole genome shotgun (WGS) entry which is preliminary data.</text>
</comment>
<evidence type="ECO:0000313" key="3">
    <source>
        <dbReference type="Proteomes" id="UP001595823"/>
    </source>
</evidence>
<proteinExistence type="predicted"/>
<dbReference type="InterPro" id="IPR039374">
    <property type="entry name" value="SIP_fam"/>
</dbReference>
<accession>A0ABV8TUW3</accession>
<sequence length="288" mass="31363">MFNVSVVGLRRLSPSFLRVTFGGDALRDFADNGLDQRIKLIFPAPEGGYEGLVEGERWYQALRRLPEPKRPTVRTYTVRYARPEVAELDVDIVIHPPESHSGPALDWALNARIGDEIVVLGPNARYDGVHGGIDFKAPQGSEVLVGGDETALPAIAAICEGLPEDAVGRVVVEVPDSLDIGDLKAPTGVEITWIPRDGHPRGSSFVGTFCAAADELSIPQGDSQCAEIDIDSEILWELPDAEARQPGYVWLAAEAGVVKQVRTVLRKERGMDRNALALMGYWKDGRSL</sequence>
<name>A0ABV8TUW3_9ACTN</name>
<protein>
    <submittedName>
        <fullName evidence="2">Siderophore-interacting protein</fullName>
    </submittedName>
</protein>
<dbReference type="Gene3D" id="2.40.30.10">
    <property type="entry name" value="Translation factors"/>
    <property type="match status" value="1"/>
</dbReference>
<reference evidence="3" key="1">
    <citation type="journal article" date="2019" name="Int. J. Syst. Evol. Microbiol.">
        <title>The Global Catalogue of Microorganisms (GCM) 10K type strain sequencing project: providing services to taxonomists for standard genome sequencing and annotation.</title>
        <authorList>
            <consortium name="The Broad Institute Genomics Platform"/>
            <consortium name="The Broad Institute Genome Sequencing Center for Infectious Disease"/>
            <person name="Wu L."/>
            <person name="Ma J."/>
        </authorList>
    </citation>
    <scope>NUCLEOTIDE SEQUENCE [LARGE SCALE GENOMIC DNA]</scope>
    <source>
        <strain evidence="3">IBRC-M 10908</strain>
    </source>
</reference>
<keyword evidence="3" id="KW-1185">Reference proteome</keyword>
<gene>
    <name evidence="2" type="ORF">ACFPET_05115</name>
</gene>
<dbReference type="CDD" id="cd06193">
    <property type="entry name" value="siderophore_interacting"/>
    <property type="match status" value="1"/>
</dbReference>
<organism evidence="2 3">
    <name type="scientific">Salininema proteolyticum</name>
    <dbReference type="NCBI Taxonomy" id="1607685"/>
    <lineage>
        <taxon>Bacteria</taxon>
        <taxon>Bacillati</taxon>
        <taxon>Actinomycetota</taxon>
        <taxon>Actinomycetes</taxon>
        <taxon>Glycomycetales</taxon>
        <taxon>Glycomycetaceae</taxon>
        <taxon>Salininema</taxon>
    </lineage>
</organism>
<dbReference type="Proteomes" id="UP001595823">
    <property type="component" value="Unassembled WGS sequence"/>
</dbReference>
<evidence type="ECO:0000313" key="2">
    <source>
        <dbReference type="EMBL" id="MFC4334573.1"/>
    </source>
</evidence>
<dbReference type="PANTHER" id="PTHR30157:SF0">
    <property type="entry name" value="NADPH-DEPENDENT FERRIC-CHELATE REDUCTASE"/>
    <property type="match status" value="1"/>
</dbReference>
<evidence type="ECO:0000259" key="1">
    <source>
        <dbReference type="PROSITE" id="PS51384"/>
    </source>
</evidence>
<dbReference type="Gene3D" id="3.40.50.80">
    <property type="entry name" value="Nucleotide-binding domain of ferredoxin-NADP reductase (FNR) module"/>
    <property type="match status" value="1"/>
</dbReference>
<dbReference type="Pfam" id="PF04954">
    <property type="entry name" value="SIP"/>
    <property type="match status" value="1"/>
</dbReference>
<dbReference type="InterPro" id="IPR017938">
    <property type="entry name" value="Riboflavin_synthase-like_b-brl"/>
</dbReference>
<dbReference type="SUPFAM" id="SSF63380">
    <property type="entry name" value="Riboflavin synthase domain-like"/>
    <property type="match status" value="1"/>
</dbReference>
<dbReference type="InterPro" id="IPR013113">
    <property type="entry name" value="SIP_FAD-bd"/>
</dbReference>
<dbReference type="EMBL" id="JBHSDK010000007">
    <property type="protein sequence ID" value="MFC4334573.1"/>
    <property type="molecule type" value="Genomic_DNA"/>
</dbReference>
<dbReference type="InterPro" id="IPR017927">
    <property type="entry name" value="FAD-bd_FR_type"/>
</dbReference>
<dbReference type="InterPro" id="IPR039261">
    <property type="entry name" value="FNR_nucleotide-bd"/>
</dbReference>
<dbReference type="PROSITE" id="PS51384">
    <property type="entry name" value="FAD_FR"/>
    <property type="match status" value="1"/>
</dbReference>
<dbReference type="PANTHER" id="PTHR30157">
    <property type="entry name" value="FERRIC REDUCTASE, NADPH-DEPENDENT"/>
    <property type="match status" value="1"/>
</dbReference>
<dbReference type="InterPro" id="IPR007037">
    <property type="entry name" value="SIP_rossman_dom"/>
</dbReference>